<accession>A0AA40DJ14</accession>
<dbReference type="AlphaFoldDB" id="A0AA40DJ14"/>
<dbReference type="EMBL" id="JAUKUA010000007">
    <property type="protein sequence ID" value="KAK0705424.1"/>
    <property type="molecule type" value="Genomic_DNA"/>
</dbReference>
<proteinExistence type="predicted"/>
<name>A0AA40DJ14_9PEZI</name>
<feature type="signal peptide" evidence="2">
    <location>
        <begin position="1"/>
        <end position="21"/>
    </location>
</feature>
<evidence type="ECO:0000256" key="2">
    <source>
        <dbReference type="SAM" id="SignalP"/>
    </source>
</evidence>
<organism evidence="3 4">
    <name type="scientific">Lasiosphaeris hirsuta</name>
    <dbReference type="NCBI Taxonomy" id="260670"/>
    <lineage>
        <taxon>Eukaryota</taxon>
        <taxon>Fungi</taxon>
        <taxon>Dikarya</taxon>
        <taxon>Ascomycota</taxon>
        <taxon>Pezizomycotina</taxon>
        <taxon>Sordariomycetes</taxon>
        <taxon>Sordariomycetidae</taxon>
        <taxon>Sordariales</taxon>
        <taxon>Lasiosphaeriaceae</taxon>
        <taxon>Lasiosphaeris</taxon>
    </lineage>
</organism>
<keyword evidence="4" id="KW-1185">Reference proteome</keyword>
<keyword evidence="1" id="KW-0812">Transmembrane</keyword>
<keyword evidence="1" id="KW-0472">Membrane</keyword>
<comment type="caution">
    <text evidence="3">The sequence shown here is derived from an EMBL/GenBank/DDBJ whole genome shotgun (WGS) entry which is preliminary data.</text>
</comment>
<keyword evidence="1" id="KW-1133">Transmembrane helix</keyword>
<reference evidence="3" key="1">
    <citation type="submission" date="2023-06" db="EMBL/GenBank/DDBJ databases">
        <title>Genome-scale phylogeny and comparative genomics of the fungal order Sordariales.</title>
        <authorList>
            <consortium name="Lawrence Berkeley National Laboratory"/>
            <person name="Hensen N."/>
            <person name="Bonometti L."/>
            <person name="Westerberg I."/>
            <person name="Brannstrom I.O."/>
            <person name="Guillou S."/>
            <person name="Cros-Aarteil S."/>
            <person name="Calhoun S."/>
            <person name="Haridas S."/>
            <person name="Kuo A."/>
            <person name="Mondo S."/>
            <person name="Pangilinan J."/>
            <person name="Riley R."/>
            <person name="Labutti K."/>
            <person name="Andreopoulos B."/>
            <person name="Lipzen A."/>
            <person name="Chen C."/>
            <person name="Yanf M."/>
            <person name="Daum C."/>
            <person name="Ng V."/>
            <person name="Clum A."/>
            <person name="Steindorff A."/>
            <person name="Ohm R."/>
            <person name="Martin F."/>
            <person name="Silar P."/>
            <person name="Natvig D."/>
            <person name="Lalanne C."/>
            <person name="Gautier V."/>
            <person name="Ament-Velasquez S.L."/>
            <person name="Kruys A."/>
            <person name="Hutchinson M.I."/>
            <person name="Powell A.J."/>
            <person name="Barry K."/>
            <person name="Miller A.N."/>
            <person name="Grigoriev I.V."/>
            <person name="Debuchy R."/>
            <person name="Gladieux P."/>
            <person name="Thoren M.H."/>
            <person name="Johannesson H."/>
        </authorList>
    </citation>
    <scope>NUCLEOTIDE SEQUENCE</scope>
    <source>
        <strain evidence="3">SMH4607-1</strain>
    </source>
</reference>
<sequence length="97" mass="11029">MITFFFFFFLSAWMLYPLGNQDEQNEHETLASGPGLLALCVCVCVCTGYGITTKFMMPLRRRGWAGRLQGKTKRGLNKFHDLMASSTHGFWGMALRI</sequence>
<evidence type="ECO:0000313" key="4">
    <source>
        <dbReference type="Proteomes" id="UP001172102"/>
    </source>
</evidence>
<keyword evidence="2" id="KW-0732">Signal</keyword>
<dbReference type="Proteomes" id="UP001172102">
    <property type="component" value="Unassembled WGS sequence"/>
</dbReference>
<gene>
    <name evidence="3" type="ORF">B0H67DRAFT_383549</name>
</gene>
<evidence type="ECO:0000313" key="3">
    <source>
        <dbReference type="EMBL" id="KAK0705424.1"/>
    </source>
</evidence>
<feature type="chain" id="PRO_5041302228" evidence="2">
    <location>
        <begin position="22"/>
        <end position="97"/>
    </location>
</feature>
<protein>
    <submittedName>
        <fullName evidence="3">Uncharacterized protein</fullName>
    </submittedName>
</protein>
<evidence type="ECO:0000256" key="1">
    <source>
        <dbReference type="SAM" id="Phobius"/>
    </source>
</evidence>
<feature type="transmembrane region" description="Helical" evidence="1">
    <location>
        <begin position="30"/>
        <end position="52"/>
    </location>
</feature>